<keyword evidence="2 3" id="KW-0342">GTP-binding</keyword>
<feature type="binding site" evidence="3">
    <location>
        <position position="83"/>
    </location>
    <ligand>
        <name>GTP</name>
        <dbReference type="ChEBI" id="CHEBI:37565"/>
    </ligand>
</feature>
<evidence type="ECO:0000313" key="6">
    <source>
        <dbReference type="Proteomes" id="UP000747399"/>
    </source>
</evidence>
<accession>A0A8J4BNI4</accession>
<dbReference type="GO" id="GO:0046872">
    <property type="term" value="F:metal ion binding"/>
    <property type="evidence" value="ECO:0007669"/>
    <property type="project" value="UniProtKB-KW"/>
</dbReference>
<feature type="binding site" evidence="4">
    <location>
        <position position="33"/>
    </location>
    <ligand>
        <name>Mg(2+)</name>
        <dbReference type="ChEBI" id="CHEBI:18420"/>
    </ligand>
</feature>
<sequence>MSNGGLCCGSGPVSPTDDTDDILFVGLQGSGKTLLGQRLRTVYGKAPTTFRLVTTETNGSQDFRIPTFKGCPFKEIRIRECGGSMQPLWRNWYSRPIKAVVFTLDVSDPAALAAGGVELQRVLQHPELSSKPICLALTKVDLPFTATRAELDLALGLCDLQELYPSRLRIMAISSVRSPEECPELEALVDWMIEIKAGDQTVLSAKKN</sequence>
<protein>
    <submittedName>
        <fullName evidence="5">Uncharacterized protein</fullName>
    </submittedName>
</protein>
<dbReference type="GO" id="GO:0005525">
    <property type="term" value="F:GTP binding"/>
    <property type="evidence" value="ECO:0007669"/>
    <property type="project" value="UniProtKB-KW"/>
</dbReference>
<gene>
    <name evidence="5" type="ORF">Vafri_18666</name>
</gene>
<organism evidence="5 6">
    <name type="scientific">Volvox africanus</name>
    <dbReference type="NCBI Taxonomy" id="51714"/>
    <lineage>
        <taxon>Eukaryota</taxon>
        <taxon>Viridiplantae</taxon>
        <taxon>Chlorophyta</taxon>
        <taxon>core chlorophytes</taxon>
        <taxon>Chlorophyceae</taxon>
        <taxon>CS clade</taxon>
        <taxon>Chlamydomonadales</taxon>
        <taxon>Volvocaceae</taxon>
        <taxon>Volvox</taxon>
    </lineage>
</organism>
<evidence type="ECO:0000256" key="2">
    <source>
        <dbReference type="ARBA" id="ARBA00023134"/>
    </source>
</evidence>
<reference evidence="5" key="1">
    <citation type="journal article" date="2021" name="Proc. Natl. Acad. Sci. U.S.A.">
        <title>Three genomes in the algal genus Volvox reveal the fate of a haploid sex-determining region after a transition to homothallism.</title>
        <authorList>
            <person name="Yamamoto K."/>
            <person name="Hamaji T."/>
            <person name="Kawai-Toyooka H."/>
            <person name="Matsuzaki R."/>
            <person name="Takahashi F."/>
            <person name="Nishimura Y."/>
            <person name="Kawachi M."/>
            <person name="Noguchi H."/>
            <person name="Minakuchi Y."/>
            <person name="Umen J.G."/>
            <person name="Toyoda A."/>
            <person name="Nozaki H."/>
        </authorList>
    </citation>
    <scope>NUCLEOTIDE SEQUENCE</scope>
    <source>
        <strain evidence="5">NIES-3780</strain>
    </source>
</reference>
<evidence type="ECO:0000313" key="5">
    <source>
        <dbReference type="EMBL" id="GIL64799.1"/>
    </source>
</evidence>
<evidence type="ECO:0000256" key="4">
    <source>
        <dbReference type="PIRSR" id="PIRSR606689-2"/>
    </source>
</evidence>
<dbReference type="SUPFAM" id="SSF52540">
    <property type="entry name" value="P-loop containing nucleoside triphosphate hydrolases"/>
    <property type="match status" value="1"/>
</dbReference>
<keyword evidence="4" id="KW-0460">Magnesium</keyword>
<dbReference type="PANTHER" id="PTHR46688:SF1">
    <property type="entry name" value="ADP-RIBOSYLATION FACTOR-LIKE PROTEIN 16"/>
    <property type="match status" value="1"/>
</dbReference>
<feature type="binding site" evidence="3">
    <location>
        <begin position="26"/>
        <end position="33"/>
    </location>
    <ligand>
        <name>GTP</name>
        <dbReference type="ChEBI" id="CHEBI:37565"/>
    </ligand>
</feature>
<dbReference type="Proteomes" id="UP000747399">
    <property type="component" value="Unassembled WGS sequence"/>
</dbReference>
<comment type="caution">
    <text evidence="5">The sequence shown here is derived from an EMBL/GenBank/DDBJ whole genome shotgun (WGS) entry which is preliminary data.</text>
</comment>
<evidence type="ECO:0000256" key="1">
    <source>
        <dbReference type="ARBA" id="ARBA00022741"/>
    </source>
</evidence>
<evidence type="ECO:0000256" key="3">
    <source>
        <dbReference type="PIRSR" id="PIRSR606689-1"/>
    </source>
</evidence>
<dbReference type="EMBL" id="BNCO01000069">
    <property type="protein sequence ID" value="GIL64799.1"/>
    <property type="molecule type" value="Genomic_DNA"/>
</dbReference>
<keyword evidence="6" id="KW-1185">Reference proteome</keyword>
<keyword evidence="1 3" id="KW-0547">Nucleotide-binding</keyword>
<dbReference type="PANTHER" id="PTHR46688">
    <property type="entry name" value="ADP-RIBOSYLATION FACTOR-LIKE PROTEIN 16"/>
    <property type="match status" value="1"/>
</dbReference>
<dbReference type="Gene3D" id="3.40.50.300">
    <property type="entry name" value="P-loop containing nucleotide triphosphate hydrolases"/>
    <property type="match status" value="1"/>
</dbReference>
<proteinExistence type="predicted"/>
<dbReference type="GO" id="GO:0003924">
    <property type="term" value="F:GTPase activity"/>
    <property type="evidence" value="ECO:0007669"/>
    <property type="project" value="InterPro"/>
</dbReference>
<feature type="binding site" evidence="4">
    <location>
        <position position="60"/>
    </location>
    <ligand>
        <name>Mg(2+)</name>
        <dbReference type="ChEBI" id="CHEBI:18420"/>
    </ligand>
</feature>
<dbReference type="Pfam" id="PF00025">
    <property type="entry name" value="Arf"/>
    <property type="match status" value="1"/>
</dbReference>
<dbReference type="InterPro" id="IPR027417">
    <property type="entry name" value="P-loop_NTPase"/>
</dbReference>
<name>A0A8J4BNI4_9CHLO</name>
<dbReference type="InterPro" id="IPR006689">
    <property type="entry name" value="Small_GTPase_ARF/SAR"/>
</dbReference>
<dbReference type="AlphaFoldDB" id="A0A8J4BNI4"/>
<keyword evidence="4" id="KW-0479">Metal-binding</keyword>